<dbReference type="Pfam" id="PF01398">
    <property type="entry name" value="JAB"/>
    <property type="match status" value="1"/>
</dbReference>
<dbReference type="RefSeq" id="XP_002139631.1">
    <property type="nucleotide sequence ID" value="XM_002139595.1"/>
</dbReference>
<organism evidence="4 5">
    <name type="scientific">Cryptosporidium muris (strain RN66)</name>
    <dbReference type="NCBI Taxonomy" id="441375"/>
    <lineage>
        <taxon>Eukaryota</taxon>
        <taxon>Sar</taxon>
        <taxon>Alveolata</taxon>
        <taxon>Apicomplexa</taxon>
        <taxon>Conoidasida</taxon>
        <taxon>Coccidia</taxon>
        <taxon>Eucoccidiorida</taxon>
        <taxon>Eimeriorina</taxon>
        <taxon>Cryptosporidiidae</taxon>
        <taxon>Cryptosporidium</taxon>
    </lineage>
</organism>
<dbReference type="InterPro" id="IPR000555">
    <property type="entry name" value="JAMM/MPN+_dom"/>
</dbReference>
<keyword evidence="5" id="KW-1185">Reference proteome</keyword>
<keyword evidence="2" id="KW-0647">Proteasome</keyword>
<name>B6ABS9_CRYMR</name>
<dbReference type="STRING" id="441375.B6ABS9"/>
<dbReference type="PROSITE" id="PS50249">
    <property type="entry name" value="MPN"/>
    <property type="match status" value="1"/>
</dbReference>
<dbReference type="OMA" id="HAMSIKT"/>
<comment type="similarity">
    <text evidence="1">Belongs to the peptidase M67A family.</text>
</comment>
<evidence type="ECO:0000313" key="4">
    <source>
        <dbReference type="EMBL" id="EEA05282.1"/>
    </source>
</evidence>
<evidence type="ECO:0000256" key="2">
    <source>
        <dbReference type="ARBA" id="ARBA00022942"/>
    </source>
</evidence>
<proteinExistence type="inferred from homology"/>
<dbReference type="AlphaFoldDB" id="B6ABS9"/>
<dbReference type="Proteomes" id="UP000001460">
    <property type="component" value="Unassembled WGS sequence"/>
</dbReference>
<feature type="domain" description="MPN" evidence="3">
    <location>
        <begin position="30"/>
        <end position="168"/>
    </location>
</feature>
<evidence type="ECO:0000313" key="5">
    <source>
        <dbReference type="Proteomes" id="UP000001460"/>
    </source>
</evidence>
<dbReference type="PANTHER" id="PTHR10540:SF7">
    <property type="entry name" value="26S PROTEASOME NON-ATPASE REGULATORY SUBUNIT 7"/>
    <property type="match status" value="1"/>
</dbReference>
<accession>B6ABS9</accession>
<gene>
    <name evidence="4" type="ORF">CMU_022870</name>
</gene>
<dbReference type="VEuPathDB" id="CryptoDB:CMU_022870"/>
<dbReference type="eggNOG" id="KOG1556">
    <property type="taxonomic scope" value="Eukaryota"/>
</dbReference>
<sequence>MSDENKVSIRNRGALGDKEIAQSGFHNLNVVVHPIVLLSIVDHYTRVVKGATKRVVGTLLGEIQEEGHLHVTNCYALPFEEDSKDPMVWYLDHNYHEQMYLMFKKINTREKIIGWYSTGPKTKAADLEIQELFRNYCQNPLYLIVDVNIKENMLLSNPASAYISIDEPTSDKLLRRTFVHVPCTVGAFEAEEVGVEHLLRDIKNASTSTLAAQISDTIIACKMLISKLSDIKLYFNDILEEKIAPNHNIISLLQDIFNLLPDSSIRQVSESFRCEYADILLTIYGASCVRSVLALHNLISNLAENKSLLDANASQCAIDKNLP</sequence>
<evidence type="ECO:0000256" key="1">
    <source>
        <dbReference type="ARBA" id="ARBA00008568"/>
    </source>
</evidence>
<dbReference type="SMART" id="SM00232">
    <property type="entry name" value="JAB_MPN"/>
    <property type="match status" value="1"/>
</dbReference>
<dbReference type="OrthoDB" id="10256771at2759"/>
<dbReference type="Gene3D" id="3.40.140.10">
    <property type="entry name" value="Cytidine Deaminase, domain 2"/>
    <property type="match status" value="1"/>
</dbReference>
<dbReference type="EMBL" id="DS989727">
    <property type="protein sequence ID" value="EEA05282.1"/>
    <property type="molecule type" value="Genomic_DNA"/>
</dbReference>
<dbReference type="GeneID" id="6994861"/>
<dbReference type="PANTHER" id="PTHR10540">
    <property type="entry name" value="EUKARYOTIC TRANSLATION INITIATION FACTOR 3 SUBUNIT F-RELATED"/>
    <property type="match status" value="1"/>
</dbReference>
<reference evidence="4" key="1">
    <citation type="submission" date="2008-06" db="EMBL/GenBank/DDBJ databases">
        <authorList>
            <person name="Lorenzi H."/>
            <person name="Inman J."/>
            <person name="Miller J."/>
            <person name="Schobel S."/>
            <person name="Amedeo P."/>
            <person name="Caler E.V."/>
            <person name="da Silva J."/>
        </authorList>
    </citation>
    <scope>NUCLEOTIDE SEQUENCE [LARGE SCALE GENOMIC DNA]</scope>
    <source>
        <strain evidence="4">RN66</strain>
    </source>
</reference>
<dbReference type="GO" id="GO:0043161">
    <property type="term" value="P:proteasome-mediated ubiquitin-dependent protein catabolic process"/>
    <property type="evidence" value="ECO:0007669"/>
    <property type="project" value="TreeGrafter"/>
</dbReference>
<dbReference type="CDD" id="cd08062">
    <property type="entry name" value="MPN_RPN7_8"/>
    <property type="match status" value="1"/>
</dbReference>
<dbReference type="GO" id="GO:0008237">
    <property type="term" value="F:metallopeptidase activity"/>
    <property type="evidence" value="ECO:0007669"/>
    <property type="project" value="InterPro"/>
</dbReference>
<dbReference type="Pfam" id="PF13012">
    <property type="entry name" value="MitMem_reg"/>
    <property type="match status" value="1"/>
</dbReference>
<dbReference type="InterPro" id="IPR033858">
    <property type="entry name" value="MPN_RPN7_8"/>
</dbReference>
<evidence type="ECO:0000259" key="3">
    <source>
        <dbReference type="PROSITE" id="PS50249"/>
    </source>
</evidence>
<dbReference type="InterPro" id="IPR037518">
    <property type="entry name" value="MPN"/>
</dbReference>
<dbReference type="GO" id="GO:0005838">
    <property type="term" value="C:proteasome regulatory particle"/>
    <property type="evidence" value="ECO:0007669"/>
    <property type="project" value="InterPro"/>
</dbReference>
<dbReference type="InterPro" id="IPR024969">
    <property type="entry name" value="EIF3F/CSN6-like_C"/>
</dbReference>
<protein>
    <submittedName>
        <fullName evidence="4">Mov34/MPN/PAD-1 family protein</fullName>
    </submittedName>
</protein>